<evidence type="ECO:0000313" key="2">
    <source>
        <dbReference type="EMBL" id="MBA4653560.1"/>
    </source>
</evidence>
<accession>A0A7C9DWB7</accession>
<feature type="signal peptide" evidence="1">
    <location>
        <begin position="1"/>
        <end position="33"/>
    </location>
</feature>
<feature type="chain" id="PRO_5027587776" evidence="1">
    <location>
        <begin position="34"/>
        <end position="156"/>
    </location>
</feature>
<proteinExistence type="predicted"/>
<reference evidence="2" key="1">
    <citation type="journal article" date="2013" name="J. Plant Res.">
        <title>Effect of fungi and light on seed germination of three Opuntia species from semiarid lands of central Mexico.</title>
        <authorList>
            <person name="Delgado-Sanchez P."/>
            <person name="Jimenez-Bremont J.F."/>
            <person name="Guerrero-Gonzalez Mde L."/>
            <person name="Flores J."/>
        </authorList>
    </citation>
    <scope>NUCLEOTIDE SEQUENCE</scope>
    <source>
        <tissue evidence="2">Cladode</tissue>
    </source>
</reference>
<dbReference type="EMBL" id="GISG01179898">
    <property type="protein sequence ID" value="MBA4653560.1"/>
    <property type="molecule type" value="Transcribed_RNA"/>
</dbReference>
<keyword evidence="1" id="KW-0732">Signal</keyword>
<organism evidence="2">
    <name type="scientific">Opuntia streptacantha</name>
    <name type="common">Prickly pear cactus</name>
    <name type="synonym">Opuntia cardona</name>
    <dbReference type="NCBI Taxonomy" id="393608"/>
    <lineage>
        <taxon>Eukaryota</taxon>
        <taxon>Viridiplantae</taxon>
        <taxon>Streptophyta</taxon>
        <taxon>Embryophyta</taxon>
        <taxon>Tracheophyta</taxon>
        <taxon>Spermatophyta</taxon>
        <taxon>Magnoliopsida</taxon>
        <taxon>eudicotyledons</taxon>
        <taxon>Gunneridae</taxon>
        <taxon>Pentapetalae</taxon>
        <taxon>Caryophyllales</taxon>
        <taxon>Cactineae</taxon>
        <taxon>Cactaceae</taxon>
        <taxon>Opuntioideae</taxon>
        <taxon>Opuntia</taxon>
    </lineage>
</organism>
<evidence type="ECO:0000256" key="1">
    <source>
        <dbReference type="SAM" id="SignalP"/>
    </source>
</evidence>
<reference evidence="2" key="2">
    <citation type="submission" date="2020-07" db="EMBL/GenBank/DDBJ databases">
        <authorList>
            <person name="Vera ALvarez R."/>
            <person name="Arias-Moreno D.M."/>
            <person name="Jimenez-Jacinto V."/>
            <person name="Jimenez-Bremont J.F."/>
            <person name="Swaminathan K."/>
            <person name="Moose S.P."/>
            <person name="Guerrero-Gonzalez M.L."/>
            <person name="Marino-Ramirez L."/>
            <person name="Landsman D."/>
            <person name="Rodriguez-Kessler M."/>
            <person name="Delgado-Sanchez P."/>
        </authorList>
    </citation>
    <scope>NUCLEOTIDE SEQUENCE</scope>
    <source>
        <tissue evidence="2">Cladode</tissue>
    </source>
</reference>
<sequence>MSPSLLRPSSALLSPSYSLPLFPLLCLLIFADCNPTVDLATAPTSPPPRPGPVPSSARGTQNSFACFSCVPCSYPGPRDLLEPGTGCRHIDHRRPLPTSSHCPPPAMATVRRLHCKFVFPFDCGTNEFGVGENLKPWLLILIRFGELSLCSMQIQK</sequence>
<dbReference type="AlphaFoldDB" id="A0A7C9DWB7"/>
<name>A0A7C9DWB7_OPUST</name>
<protein>
    <submittedName>
        <fullName evidence="2">Uncharacterized protein</fullName>
    </submittedName>
</protein>